<dbReference type="PATRIC" id="fig|1129367.4.peg.2739"/>
<comment type="cofactor">
    <cofactor evidence="2">
        <name>Zn(2+)</name>
        <dbReference type="ChEBI" id="CHEBI:29105"/>
    </cofactor>
    <text evidence="2">Binds 1 zinc ion per subunit.</text>
</comment>
<evidence type="ECO:0000313" key="6">
    <source>
        <dbReference type="Proteomes" id="UP000033434"/>
    </source>
</evidence>
<protein>
    <recommendedName>
        <fullName evidence="2">Superoxide dismutase [Cu-Zn]</fullName>
        <ecNumber evidence="2">1.15.1.1</ecNumber>
    </recommendedName>
</protein>
<dbReference type="EMBL" id="AUXW01000148">
    <property type="protein sequence ID" value="KKE83356.1"/>
    <property type="molecule type" value="Genomic_DNA"/>
</dbReference>
<dbReference type="AlphaFoldDB" id="A0A0F6AC17"/>
<evidence type="ECO:0000259" key="4">
    <source>
        <dbReference type="Pfam" id="PF00080"/>
    </source>
</evidence>
<dbReference type="CDD" id="cd00305">
    <property type="entry name" value="Cu-Zn_Superoxide_Dismutase"/>
    <property type="match status" value="1"/>
</dbReference>
<accession>A0A0F6AC17</accession>
<dbReference type="Gene3D" id="2.60.40.200">
    <property type="entry name" value="Superoxide dismutase, copper/zinc binding domain"/>
    <property type="match status" value="1"/>
</dbReference>
<dbReference type="InterPro" id="IPR001424">
    <property type="entry name" value="SOD_Cu_Zn_dom"/>
</dbReference>
<sequence>MKKAFLAAGITAFFCAAISTHVQATHQIGEMAHSKIINNQGKQVGTAHYTQGNEGVVIEIIAQQLPAGKHGMHFHEVGTCVDKHHFKKAKGHIMPSGKPHGYYHPEGPHEGNLPNLIVREDGTVHVELYTELVSISGRGNKPALLDDNGSVLMIHANEDDHLTQPIGGSGSRIGCGLVVSGK</sequence>
<dbReference type="SUPFAM" id="SSF49329">
    <property type="entry name" value="Cu,Zn superoxide dismutase-like"/>
    <property type="match status" value="1"/>
</dbReference>
<keyword evidence="2" id="KW-0862">Zinc</keyword>
<dbReference type="InterPro" id="IPR036423">
    <property type="entry name" value="SOD-like_Cu/Zn_dom_sf"/>
</dbReference>
<reference evidence="5 6" key="1">
    <citation type="journal article" date="2015" name="BMC Genomics">
        <title>Genome mining reveals unlocked bioactive potential of marine Gram-negative bacteria.</title>
        <authorList>
            <person name="Machado H."/>
            <person name="Sonnenschein E.C."/>
            <person name="Melchiorsen J."/>
            <person name="Gram L."/>
        </authorList>
    </citation>
    <scope>NUCLEOTIDE SEQUENCE [LARGE SCALE GENOMIC DNA]</scope>
    <source>
        <strain evidence="5 6">S4054</strain>
    </source>
</reference>
<comment type="catalytic activity">
    <reaction evidence="2">
        <text>2 superoxide + 2 H(+) = H2O2 + O2</text>
        <dbReference type="Rhea" id="RHEA:20696"/>
        <dbReference type="ChEBI" id="CHEBI:15378"/>
        <dbReference type="ChEBI" id="CHEBI:15379"/>
        <dbReference type="ChEBI" id="CHEBI:16240"/>
        <dbReference type="ChEBI" id="CHEBI:18421"/>
        <dbReference type="EC" id="1.15.1.1"/>
    </reaction>
</comment>
<dbReference type="PROSITE" id="PS00332">
    <property type="entry name" value="SOD_CU_ZN_2"/>
    <property type="match status" value="1"/>
</dbReference>
<comment type="caution">
    <text evidence="5">The sequence shown here is derived from an EMBL/GenBank/DDBJ whole genome shotgun (WGS) entry which is preliminary data.</text>
</comment>
<evidence type="ECO:0000313" key="5">
    <source>
        <dbReference type="EMBL" id="KKE83356.1"/>
    </source>
</evidence>
<keyword evidence="3" id="KW-0732">Signal</keyword>
<organism evidence="5 6">
    <name type="scientific">Pseudoalteromonas luteoviolacea S4054</name>
    <dbReference type="NCBI Taxonomy" id="1129367"/>
    <lineage>
        <taxon>Bacteria</taxon>
        <taxon>Pseudomonadati</taxon>
        <taxon>Pseudomonadota</taxon>
        <taxon>Gammaproteobacteria</taxon>
        <taxon>Alteromonadales</taxon>
        <taxon>Pseudoalteromonadaceae</taxon>
        <taxon>Pseudoalteromonas</taxon>
    </lineage>
</organism>
<feature type="domain" description="Superoxide dismutase copper/zinc binding" evidence="4">
    <location>
        <begin position="45"/>
        <end position="177"/>
    </location>
</feature>
<gene>
    <name evidence="5" type="ORF">N479_14535</name>
</gene>
<evidence type="ECO:0000256" key="3">
    <source>
        <dbReference type="SAM" id="SignalP"/>
    </source>
</evidence>
<comment type="function">
    <text evidence="2">Destroys radicals which are normally produced within the cells and which are toxic to biological systems.</text>
</comment>
<dbReference type="InterPro" id="IPR018152">
    <property type="entry name" value="SOD_Cu/Zn_BS"/>
</dbReference>
<dbReference type="EC" id="1.15.1.1" evidence="2"/>
<keyword evidence="2" id="KW-0186">Copper</keyword>
<dbReference type="InterPro" id="IPR024134">
    <property type="entry name" value="SOD_Cu/Zn_/chaperone"/>
</dbReference>
<dbReference type="PANTHER" id="PTHR10003">
    <property type="entry name" value="SUPEROXIDE DISMUTASE CU-ZN -RELATED"/>
    <property type="match status" value="1"/>
</dbReference>
<comment type="cofactor">
    <cofactor evidence="2">
        <name>Cu cation</name>
        <dbReference type="ChEBI" id="CHEBI:23378"/>
    </cofactor>
    <text evidence="2">Binds 1 copper ion per subunit.</text>
</comment>
<keyword evidence="2" id="KW-0479">Metal-binding</keyword>
<feature type="signal peptide" evidence="3">
    <location>
        <begin position="1"/>
        <end position="24"/>
    </location>
</feature>
<evidence type="ECO:0000256" key="2">
    <source>
        <dbReference type="RuleBase" id="RU000393"/>
    </source>
</evidence>
<dbReference type="GO" id="GO:0005507">
    <property type="term" value="F:copper ion binding"/>
    <property type="evidence" value="ECO:0007669"/>
    <property type="project" value="InterPro"/>
</dbReference>
<dbReference type="GO" id="GO:0004784">
    <property type="term" value="F:superoxide dismutase activity"/>
    <property type="evidence" value="ECO:0007669"/>
    <property type="project" value="UniProtKB-EC"/>
</dbReference>
<name>A0A0F6AC17_9GAMM</name>
<dbReference type="Pfam" id="PF00080">
    <property type="entry name" value="Sod_Cu"/>
    <property type="match status" value="1"/>
</dbReference>
<dbReference type="Proteomes" id="UP000033434">
    <property type="component" value="Unassembled WGS sequence"/>
</dbReference>
<feature type="chain" id="PRO_5002499454" description="Superoxide dismutase [Cu-Zn]" evidence="3">
    <location>
        <begin position="25"/>
        <end position="182"/>
    </location>
</feature>
<comment type="similarity">
    <text evidence="1 2">Belongs to the Cu-Zn superoxide dismutase family.</text>
</comment>
<proteinExistence type="inferred from homology"/>
<keyword evidence="2" id="KW-0560">Oxidoreductase</keyword>
<dbReference type="RefSeq" id="WP_052960981.1">
    <property type="nucleotide sequence ID" value="NZ_AUXW01000148.1"/>
</dbReference>
<evidence type="ECO:0000256" key="1">
    <source>
        <dbReference type="ARBA" id="ARBA00010457"/>
    </source>
</evidence>